<gene>
    <name evidence="1" type="ORF">HEB94_005429</name>
</gene>
<organism evidence="1 2">
    <name type="scientific">Actinopolymorpha pittospori</name>
    <dbReference type="NCBI Taxonomy" id="648752"/>
    <lineage>
        <taxon>Bacteria</taxon>
        <taxon>Bacillati</taxon>
        <taxon>Actinomycetota</taxon>
        <taxon>Actinomycetes</taxon>
        <taxon>Propionibacteriales</taxon>
        <taxon>Actinopolymorphaceae</taxon>
        <taxon>Actinopolymorpha</taxon>
    </lineage>
</organism>
<dbReference type="Proteomes" id="UP000638648">
    <property type="component" value="Unassembled WGS sequence"/>
</dbReference>
<evidence type="ECO:0000313" key="2">
    <source>
        <dbReference type="Proteomes" id="UP000638648"/>
    </source>
</evidence>
<dbReference type="AlphaFoldDB" id="A0A927RKU4"/>
<proteinExistence type="predicted"/>
<name>A0A927RKU4_9ACTN</name>
<dbReference type="EMBL" id="JADBEM010000001">
    <property type="protein sequence ID" value="MBE1608581.1"/>
    <property type="molecule type" value="Genomic_DNA"/>
</dbReference>
<accession>A0A927RKU4</accession>
<comment type="caution">
    <text evidence="1">The sequence shown here is derived from an EMBL/GenBank/DDBJ whole genome shotgun (WGS) entry which is preliminary data.</text>
</comment>
<keyword evidence="2" id="KW-1185">Reference proteome</keyword>
<evidence type="ECO:0000313" key="1">
    <source>
        <dbReference type="EMBL" id="MBE1608581.1"/>
    </source>
</evidence>
<reference evidence="1" key="1">
    <citation type="submission" date="2020-10" db="EMBL/GenBank/DDBJ databases">
        <title>Sequencing the genomes of 1000 actinobacteria strains.</title>
        <authorList>
            <person name="Klenk H.-P."/>
        </authorList>
    </citation>
    <scope>NUCLEOTIDE SEQUENCE</scope>
    <source>
        <strain evidence="1">DSM 45354</strain>
    </source>
</reference>
<protein>
    <submittedName>
        <fullName evidence="1">Uncharacterized protein</fullName>
    </submittedName>
</protein>
<sequence length="94" mass="10178">MLSGDSLRIWPRLRVPFKPPGPLSSMEPAPCRHTGRLDKHRQAAVYVEHGRPTVGATGTAPGDGRGTLDLKPAAGQGFLLPLDRGATIEWQEVR</sequence>